<evidence type="ECO:0000313" key="2">
    <source>
        <dbReference type="EMBL" id="KAJ5471999.1"/>
    </source>
</evidence>
<dbReference type="EMBL" id="JAPWDQ010000013">
    <property type="protein sequence ID" value="KAJ5471999.1"/>
    <property type="molecule type" value="Genomic_DNA"/>
</dbReference>
<keyword evidence="3" id="KW-1185">Reference proteome</keyword>
<feature type="region of interest" description="Disordered" evidence="1">
    <location>
        <begin position="52"/>
        <end position="74"/>
    </location>
</feature>
<feature type="compositionally biased region" description="Basic and acidic residues" evidence="1">
    <location>
        <begin position="206"/>
        <end position="215"/>
    </location>
</feature>
<evidence type="ECO:0000256" key="1">
    <source>
        <dbReference type="SAM" id="MobiDB-lite"/>
    </source>
</evidence>
<organism evidence="2 3">
    <name type="scientific">Penicillium diatomitis</name>
    <dbReference type="NCBI Taxonomy" id="2819901"/>
    <lineage>
        <taxon>Eukaryota</taxon>
        <taxon>Fungi</taxon>
        <taxon>Dikarya</taxon>
        <taxon>Ascomycota</taxon>
        <taxon>Pezizomycotina</taxon>
        <taxon>Eurotiomycetes</taxon>
        <taxon>Eurotiomycetidae</taxon>
        <taxon>Eurotiales</taxon>
        <taxon>Aspergillaceae</taxon>
        <taxon>Penicillium</taxon>
    </lineage>
</organism>
<accession>A0A9X0BLV4</accession>
<dbReference type="GeneID" id="81628413"/>
<dbReference type="Proteomes" id="UP001148312">
    <property type="component" value="Unassembled WGS sequence"/>
</dbReference>
<sequence length="966" mass="109527">MVVLSSTEILISINNELFSWTLGYENLSWDQLVSVENELRFALESVKRARSKQEGSPVNKGMNKRKKKPIQQSLNSTADAIRRSGSILANWLNSGKHPWLQSQLQSTLSKFPKAIVEDGVKLKPMSGREWNHSRKETMLWLVYKHASLAHALLVLCALPTKDLDLYTLEETTSIVEYVIQNRDMLSCEALEREAGKLIQMSGNTGNRDDLHEHVAGRSSSSHGTGPADKSSVDRVDEENEHQEIGTQQVVRKRKRGISFPESGDGSDSSSYEEVMKTSLDSPFGPTPIPFALPGLSSDSVELLSLIVSLGGHEIPELLFLRFRAEQKRWTSHGEIGIFSPSAAGFDPVLQRILSPSRFTALINELSSCVRQDKSRGTANDVYYTVISCLKGQFPNHIDNDHRRKILAIKLICFVFPRERLWEPRFLSDVKTLIPCLKYTLAQVRDLELPVDIKEEALQCILVKAGLEAGCCQEELAMAQRLLEDDNRLPQYLGAAIAHRRSALARLNGDYTASCTFIDNHLSNSTWTHHVDRRLHAWHLHLFASRLKVFNLMEKFDDAYRMIVSWRMPEATSLMELRVHIDLSLVVSDIQKSLGQLELSKSYLEDCYRHPGLLCNDPKQYQIICALVDVRCALGEIDEAESLVKAETEKLRSTDGLSKARRRLLVSSLDVNIARISQPSLAEARSKISDLTRFFNESPSLDISDQLLHVRTLTASARIYHMQSSFEQAIAEWEKVKTLAQQYSAFREKGFTFAFSELSIGYAQLQIALRSIGHADSIFKGEKDNYWIPTIATNWLPEDALTLPEKAGETLVNRLREATDWAQAAIASAQDYQEEQANRRRQAAPVYKKDDWVWLNLRNVRTQRPSKKLDWLHARYRVLDVLSPFTVRLDVPTGIHPVFHIELVRPAATDPFPSQIIDDTQPLPPLIDGEEEYEVERILAVRRRKIGRGYRDEALTPLKNSTVPFRT</sequence>
<dbReference type="RefSeq" id="XP_056786545.1">
    <property type="nucleotide sequence ID" value="XM_056938163.1"/>
</dbReference>
<evidence type="ECO:0000313" key="3">
    <source>
        <dbReference type="Proteomes" id="UP001148312"/>
    </source>
</evidence>
<reference evidence="2" key="2">
    <citation type="journal article" date="2023" name="IMA Fungus">
        <title>Comparative genomic study of the Penicillium genus elucidates a diverse pangenome and 15 lateral gene transfer events.</title>
        <authorList>
            <person name="Petersen C."/>
            <person name="Sorensen T."/>
            <person name="Nielsen M.R."/>
            <person name="Sondergaard T.E."/>
            <person name="Sorensen J.L."/>
            <person name="Fitzpatrick D.A."/>
            <person name="Frisvad J.C."/>
            <person name="Nielsen K.L."/>
        </authorList>
    </citation>
    <scope>NUCLEOTIDE SEQUENCE</scope>
    <source>
        <strain evidence="2">IBT 30728</strain>
    </source>
</reference>
<reference evidence="2" key="1">
    <citation type="submission" date="2022-12" db="EMBL/GenBank/DDBJ databases">
        <authorList>
            <person name="Petersen C."/>
        </authorList>
    </citation>
    <scope>NUCLEOTIDE SEQUENCE</scope>
    <source>
        <strain evidence="2">IBT 30728</strain>
    </source>
</reference>
<dbReference type="AlphaFoldDB" id="A0A9X0BLV4"/>
<proteinExistence type="predicted"/>
<gene>
    <name evidence="2" type="ORF">N7539_008568</name>
</gene>
<protein>
    <submittedName>
        <fullName evidence="2">Uncharacterized protein</fullName>
    </submittedName>
</protein>
<feature type="region of interest" description="Disordered" evidence="1">
    <location>
        <begin position="200"/>
        <end position="277"/>
    </location>
</feature>
<comment type="caution">
    <text evidence="2">The sequence shown here is derived from an EMBL/GenBank/DDBJ whole genome shotgun (WGS) entry which is preliminary data.</text>
</comment>
<name>A0A9X0BLV4_9EURO</name>